<dbReference type="GO" id="GO:0003735">
    <property type="term" value="F:structural constituent of ribosome"/>
    <property type="evidence" value="ECO:0007669"/>
    <property type="project" value="InterPro"/>
</dbReference>
<evidence type="ECO:0000256" key="5">
    <source>
        <dbReference type="ARBA" id="ARBA00035201"/>
    </source>
</evidence>
<dbReference type="PANTHER" id="PTHR11545">
    <property type="entry name" value="RIBOSOMAL PROTEIN L13"/>
    <property type="match status" value="1"/>
</dbReference>
<dbReference type="InterPro" id="IPR005822">
    <property type="entry name" value="Ribosomal_uL13"/>
</dbReference>
<dbReference type="SUPFAM" id="SSF52161">
    <property type="entry name" value="Ribosomal protein L13"/>
    <property type="match status" value="1"/>
</dbReference>
<dbReference type="GO" id="GO:0006412">
    <property type="term" value="P:translation"/>
    <property type="evidence" value="ECO:0007669"/>
    <property type="project" value="UniProtKB-UniRule"/>
</dbReference>
<comment type="subunit">
    <text evidence="2 6">Part of the 50S ribosomal subunit.</text>
</comment>
<protein>
    <recommendedName>
        <fullName evidence="5 6">Large ribosomal subunit protein uL13</fullName>
    </recommendedName>
</protein>
<dbReference type="PANTHER" id="PTHR11545:SF2">
    <property type="entry name" value="LARGE RIBOSOMAL SUBUNIT PROTEIN UL13M"/>
    <property type="match status" value="1"/>
</dbReference>
<keyword evidence="3 6" id="KW-0689">Ribosomal protein</keyword>
<evidence type="ECO:0000256" key="2">
    <source>
        <dbReference type="ARBA" id="ARBA00011838"/>
    </source>
</evidence>
<dbReference type="FunFam" id="3.90.1180.10:FF:000001">
    <property type="entry name" value="50S ribosomal protein L13"/>
    <property type="match status" value="1"/>
</dbReference>
<accession>A0A937LDY9</accession>
<sequence length="142" mass="15863">METKSYKSVNVEKNWHLVDAEDKVLGRLAVKIANILSGKNKAQYSPNADLGDFVVVVNAEKVKVTGNKFTQKNYYHHTGYPGGLKTKSFEKMQEDSPEKIIEKAVKGMLPKNKLANQIIKKLKVYSGSAHPHIGQQPKELSI</sequence>
<dbReference type="GO" id="GO:0017148">
    <property type="term" value="P:negative regulation of translation"/>
    <property type="evidence" value="ECO:0007669"/>
    <property type="project" value="TreeGrafter"/>
</dbReference>
<evidence type="ECO:0000256" key="3">
    <source>
        <dbReference type="ARBA" id="ARBA00022980"/>
    </source>
</evidence>
<dbReference type="AlphaFoldDB" id="A0A937LDY9"/>
<keyword evidence="4 6" id="KW-0687">Ribonucleoprotein</keyword>
<proteinExistence type="inferred from homology"/>
<comment type="caution">
    <text evidence="7">The sequence shown here is derived from an EMBL/GenBank/DDBJ whole genome shotgun (WGS) entry which is preliminary data.</text>
</comment>
<dbReference type="GO" id="GO:0003729">
    <property type="term" value="F:mRNA binding"/>
    <property type="evidence" value="ECO:0007669"/>
    <property type="project" value="TreeGrafter"/>
</dbReference>
<comment type="similarity">
    <text evidence="1 6">Belongs to the universal ribosomal protein uL13 family.</text>
</comment>
<name>A0A937LDY9_9GAMM</name>
<dbReference type="HAMAP" id="MF_01366">
    <property type="entry name" value="Ribosomal_uL13"/>
    <property type="match status" value="1"/>
</dbReference>
<evidence type="ECO:0000313" key="8">
    <source>
        <dbReference type="Proteomes" id="UP000744438"/>
    </source>
</evidence>
<comment type="function">
    <text evidence="6">This protein is one of the early assembly proteins of the 50S ribosomal subunit, although it is not seen to bind rRNA by itself. It is important during the early stages of 50S assembly.</text>
</comment>
<dbReference type="InterPro" id="IPR005823">
    <property type="entry name" value="Ribosomal_uL13_bac-type"/>
</dbReference>
<dbReference type="EMBL" id="JADHQC010000001">
    <property type="protein sequence ID" value="MBL6811277.1"/>
    <property type="molecule type" value="Genomic_DNA"/>
</dbReference>
<dbReference type="Pfam" id="PF00572">
    <property type="entry name" value="Ribosomal_L13"/>
    <property type="match status" value="1"/>
</dbReference>
<evidence type="ECO:0000256" key="6">
    <source>
        <dbReference type="HAMAP-Rule" id="MF_01366"/>
    </source>
</evidence>
<dbReference type="NCBIfam" id="TIGR01066">
    <property type="entry name" value="rplM_bact"/>
    <property type="match status" value="1"/>
</dbReference>
<evidence type="ECO:0000256" key="4">
    <source>
        <dbReference type="ARBA" id="ARBA00023274"/>
    </source>
</evidence>
<dbReference type="Gene3D" id="3.90.1180.10">
    <property type="entry name" value="Ribosomal protein L13"/>
    <property type="match status" value="1"/>
</dbReference>
<evidence type="ECO:0000313" key="7">
    <source>
        <dbReference type="EMBL" id="MBL6811277.1"/>
    </source>
</evidence>
<gene>
    <name evidence="6 7" type="primary">rplM</name>
    <name evidence="7" type="ORF">ISQ63_00150</name>
</gene>
<dbReference type="CDD" id="cd00392">
    <property type="entry name" value="Ribosomal_L13"/>
    <property type="match status" value="1"/>
</dbReference>
<evidence type="ECO:0000256" key="1">
    <source>
        <dbReference type="ARBA" id="ARBA00006227"/>
    </source>
</evidence>
<dbReference type="InterPro" id="IPR036899">
    <property type="entry name" value="Ribosomal_uL13_sf"/>
</dbReference>
<reference evidence="7" key="1">
    <citation type="submission" date="2020-10" db="EMBL/GenBank/DDBJ databases">
        <title>Microbiome of the Black Sea water column analyzed by genome centric metagenomics.</title>
        <authorList>
            <person name="Cabello-Yeves P.J."/>
            <person name="Callieri C."/>
            <person name="Picazo A."/>
            <person name="Mehrshad M."/>
            <person name="Haro-Moreno J.M."/>
            <person name="Roda-Garcia J."/>
            <person name="Dzembekova N."/>
            <person name="Slabakova V."/>
            <person name="Slabakova N."/>
            <person name="Moncheva S."/>
            <person name="Rodriguez-Valera F."/>
        </authorList>
    </citation>
    <scope>NUCLEOTIDE SEQUENCE</scope>
    <source>
        <strain evidence="7">BS307-5m-G49</strain>
    </source>
</reference>
<dbReference type="Proteomes" id="UP000744438">
    <property type="component" value="Unassembled WGS sequence"/>
</dbReference>
<organism evidence="7 8">
    <name type="scientific">SAR86 cluster bacterium</name>
    <dbReference type="NCBI Taxonomy" id="2030880"/>
    <lineage>
        <taxon>Bacteria</taxon>
        <taxon>Pseudomonadati</taxon>
        <taxon>Pseudomonadota</taxon>
        <taxon>Gammaproteobacteria</taxon>
        <taxon>SAR86 cluster</taxon>
    </lineage>
</organism>
<dbReference type="GO" id="GO:0022625">
    <property type="term" value="C:cytosolic large ribosomal subunit"/>
    <property type="evidence" value="ECO:0007669"/>
    <property type="project" value="TreeGrafter"/>
</dbReference>
<dbReference type="PIRSF" id="PIRSF002181">
    <property type="entry name" value="Ribosomal_L13"/>
    <property type="match status" value="1"/>
</dbReference>